<keyword evidence="2" id="KW-0560">Oxidoreductase</keyword>
<accession>W9CD29</accession>
<keyword evidence="4" id="KW-1185">Reference proteome</keyword>
<evidence type="ECO:0000256" key="2">
    <source>
        <dbReference type="ARBA" id="ARBA00023002"/>
    </source>
</evidence>
<dbReference type="EMBL" id="AYSA01000231">
    <property type="protein sequence ID" value="ESZ94677.1"/>
    <property type="molecule type" value="Genomic_DNA"/>
</dbReference>
<name>W9CD29_SCLBF</name>
<dbReference type="AlphaFoldDB" id="W9CD29"/>
<comment type="caution">
    <text evidence="3">The sequence shown here is derived from an EMBL/GenBank/DDBJ whole genome shotgun (WGS) entry which is preliminary data.</text>
</comment>
<organism evidence="3 4">
    <name type="scientific">Sclerotinia borealis (strain F-4128)</name>
    <dbReference type="NCBI Taxonomy" id="1432307"/>
    <lineage>
        <taxon>Eukaryota</taxon>
        <taxon>Fungi</taxon>
        <taxon>Dikarya</taxon>
        <taxon>Ascomycota</taxon>
        <taxon>Pezizomycotina</taxon>
        <taxon>Leotiomycetes</taxon>
        <taxon>Helotiales</taxon>
        <taxon>Sclerotiniaceae</taxon>
        <taxon>Sclerotinia</taxon>
    </lineage>
</organism>
<dbReference type="PANTHER" id="PTHR43669">
    <property type="entry name" value="5-KETO-D-GLUCONATE 5-REDUCTASE"/>
    <property type="match status" value="1"/>
</dbReference>
<comment type="similarity">
    <text evidence="1">Belongs to the short-chain dehydrogenases/reductases (SDR) family.</text>
</comment>
<dbReference type="STRING" id="1432307.W9CD29"/>
<dbReference type="Proteomes" id="UP000019487">
    <property type="component" value="Unassembled WGS sequence"/>
</dbReference>
<dbReference type="InterPro" id="IPR002347">
    <property type="entry name" value="SDR_fam"/>
</dbReference>
<dbReference type="SUPFAM" id="SSF51735">
    <property type="entry name" value="NAD(P)-binding Rossmann-fold domains"/>
    <property type="match status" value="1"/>
</dbReference>
<dbReference type="OrthoDB" id="10254221at2759"/>
<dbReference type="PANTHER" id="PTHR43669:SF3">
    <property type="entry name" value="ALCOHOL DEHYDROGENASE, PUTATIVE (AFU_ORTHOLOGUE AFUA_3G03445)-RELATED"/>
    <property type="match status" value="1"/>
</dbReference>
<dbReference type="Gene3D" id="3.40.50.720">
    <property type="entry name" value="NAD(P)-binding Rossmann-like Domain"/>
    <property type="match status" value="1"/>
</dbReference>
<evidence type="ECO:0000313" key="4">
    <source>
        <dbReference type="Proteomes" id="UP000019487"/>
    </source>
</evidence>
<evidence type="ECO:0000256" key="1">
    <source>
        <dbReference type="ARBA" id="ARBA00006484"/>
    </source>
</evidence>
<reference evidence="3 4" key="1">
    <citation type="journal article" date="2014" name="Genome Announc.">
        <title>Draft genome sequence of Sclerotinia borealis, a psychrophilic plant pathogenic fungus.</title>
        <authorList>
            <person name="Mardanov A.V."/>
            <person name="Beletsky A.V."/>
            <person name="Kadnikov V.V."/>
            <person name="Ignatov A.N."/>
            <person name="Ravin N.V."/>
        </authorList>
    </citation>
    <scope>NUCLEOTIDE SEQUENCE [LARGE SCALE GENOMIC DNA]</scope>
    <source>
        <strain evidence="4">F-4157</strain>
    </source>
</reference>
<evidence type="ECO:0000313" key="3">
    <source>
        <dbReference type="EMBL" id="ESZ94677.1"/>
    </source>
</evidence>
<dbReference type="GO" id="GO:0016491">
    <property type="term" value="F:oxidoreductase activity"/>
    <property type="evidence" value="ECO:0007669"/>
    <property type="project" value="UniProtKB-KW"/>
</dbReference>
<gene>
    <name evidence="3" type="ORF">SBOR_4928</name>
</gene>
<dbReference type="HOGENOM" id="CLU_078552_0_0_1"/>
<proteinExistence type="inferred from homology"/>
<dbReference type="Pfam" id="PF00106">
    <property type="entry name" value="adh_short"/>
    <property type="match status" value="1"/>
</dbReference>
<protein>
    <submittedName>
        <fullName evidence="3">Putative short-chain dehydrogenases/reductase</fullName>
    </submittedName>
</protein>
<sequence>MESILIIGATGNIGVAAVLGALQFKRNVLAVVRSQASADKLFQNIGTKTGITIVEADIMSEGGVQTVMDQVRAGKLSAFQHVCSAAGGAYGATPLTDISTSELRRFMNFNFESNFFAYRATIPYLLKQKQVTSFTLCTGSQGDIGARAAPAITQGPLFSMANVAYRDNTDTNVRFNEVYLGCRVEVDSSDAKTGAMKASDFTRVYTELLSRPDIKSSRVSVFTHDDLEDLKHKKIFFNVVQI</sequence>
<dbReference type="InterPro" id="IPR036291">
    <property type="entry name" value="NAD(P)-bd_dom_sf"/>
</dbReference>